<dbReference type="Pfam" id="PF00005">
    <property type="entry name" value="ABC_tran"/>
    <property type="match status" value="1"/>
</dbReference>
<dbReference type="InterPro" id="IPR003593">
    <property type="entry name" value="AAA+_ATPase"/>
</dbReference>
<protein>
    <submittedName>
        <fullName evidence="5">ATP-binding cassette domain-containing protein</fullName>
    </submittedName>
</protein>
<dbReference type="PANTHER" id="PTHR42939">
    <property type="entry name" value="ABC TRANSPORTER ATP-BINDING PROTEIN ALBC-RELATED"/>
    <property type="match status" value="1"/>
</dbReference>
<feature type="domain" description="ABC transporter" evidence="4">
    <location>
        <begin position="2"/>
        <end position="218"/>
    </location>
</feature>
<dbReference type="SUPFAM" id="SSF52540">
    <property type="entry name" value="P-loop containing nucleoside triphosphate hydrolases"/>
    <property type="match status" value="1"/>
</dbReference>
<dbReference type="RefSeq" id="WP_124750683.1">
    <property type="nucleotide sequence ID" value="NZ_RQYS01000007.1"/>
</dbReference>
<keyword evidence="2" id="KW-0547">Nucleotide-binding</keyword>
<keyword evidence="3 5" id="KW-0067">ATP-binding</keyword>
<evidence type="ECO:0000256" key="1">
    <source>
        <dbReference type="ARBA" id="ARBA00022448"/>
    </source>
</evidence>
<reference evidence="5 6" key="1">
    <citation type="submission" date="2018-11" db="EMBL/GenBank/DDBJ databases">
        <title>Genomes From Bacteria Associated with the Canine Oral Cavity: a Test Case for Automated Genome-Based Taxonomic Assignment.</title>
        <authorList>
            <person name="Coil D.A."/>
            <person name="Jospin G."/>
            <person name="Darling A.E."/>
            <person name="Wallis C."/>
            <person name="Davis I.J."/>
            <person name="Harris S."/>
            <person name="Eisen J.A."/>
            <person name="Holcombe L.J."/>
            <person name="O'Flynn C."/>
        </authorList>
    </citation>
    <scope>NUCLEOTIDE SEQUENCE [LARGE SCALE GENOMIC DNA]</scope>
    <source>
        <strain evidence="5 6">OH2617_COT-023</strain>
    </source>
</reference>
<evidence type="ECO:0000313" key="5">
    <source>
        <dbReference type="EMBL" id="RRD62673.1"/>
    </source>
</evidence>
<dbReference type="InterPro" id="IPR051782">
    <property type="entry name" value="ABC_Transporter_VariousFunc"/>
</dbReference>
<dbReference type="GO" id="GO:0005524">
    <property type="term" value="F:ATP binding"/>
    <property type="evidence" value="ECO:0007669"/>
    <property type="project" value="UniProtKB-KW"/>
</dbReference>
<evidence type="ECO:0000313" key="6">
    <source>
        <dbReference type="Proteomes" id="UP000278609"/>
    </source>
</evidence>
<dbReference type="OrthoDB" id="9808363at2"/>
<dbReference type="Proteomes" id="UP000278609">
    <property type="component" value="Unassembled WGS sequence"/>
</dbReference>
<evidence type="ECO:0000259" key="4">
    <source>
        <dbReference type="PROSITE" id="PS50893"/>
    </source>
</evidence>
<dbReference type="InterPro" id="IPR027417">
    <property type="entry name" value="P-loop_NTPase"/>
</dbReference>
<dbReference type="GO" id="GO:0016887">
    <property type="term" value="F:ATP hydrolysis activity"/>
    <property type="evidence" value="ECO:0007669"/>
    <property type="project" value="InterPro"/>
</dbReference>
<name>A0A3P1Y0P0_TANFO</name>
<dbReference type="AlphaFoldDB" id="A0A3P1Y0P0"/>
<evidence type="ECO:0000256" key="3">
    <source>
        <dbReference type="ARBA" id="ARBA00022840"/>
    </source>
</evidence>
<dbReference type="Gene3D" id="3.40.50.300">
    <property type="entry name" value="P-loop containing nucleotide triphosphate hydrolases"/>
    <property type="match status" value="1"/>
</dbReference>
<dbReference type="PROSITE" id="PS50893">
    <property type="entry name" value="ABC_TRANSPORTER_2"/>
    <property type="match status" value="1"/>
</dbReference>
<comment type="caution">
    <text evidence="5">The sequence shown here is derived from an EMBL/GenBank/DDBJ whole genome shotgun (WGS) entry which is preliminary data.</text>
</comment>
<sequence>MTFDLKINRQRYGRKVVLREISQPYVSELIHGFLGENGAGKTTLFQCMAGLLPFDGERFFPSDLRVGYLPAELYMYPMITGREFLHFYVTALNLPWEDEHLTRLNTYFALPLDEYADTYSTGMLKKLYLMGLFMQKNDVLLLDEPFNGLDFRTSAFVTALLDEYRKLGHTVFVASHDMEHLFSYVDTISIVRNGSLTFYEDRSTFAQLRADVVTEAGKLAQSVSLM</sequence>
<gene>
    <name evidence="5" type="ORF">EII40_02380</name>
</gene>
<organism evidence="5 6">
    <name type="scientific">Tannerella forsythia</name>
    <name type="common">Bacteroides forsythus</name>
    <dbReference type="NCBI Taxonomy" id="28112"/>
    <lineage>
        <taxon>Bacteria</taxon>
        <taxon>Pseudomonadati</taxon>
        <taxon>Bacteroidota</taxon>
        <taxon>Bacteroidia</taxon>
        <taxon>Bacteroidales</taxon>
        <taxon>Tannerellaceae</taxon>
        <taxon>Tannerella</taxon>
    </lineage>
</organism>
<proteinExistence type="predicted"/>
<dbReference type="InterPro" id="IPR003439">
    <property type="entry name" value="ABC_transporter-like_ATP-bd"/>
</dbReference>
<accession>A0A3P1Y0P0</accession>
<keyword evidence="1" id="KW-0813">Transport</keyword>
<dbReference type="SMART" id="SM00382">
    <property type="entry name" value="AAA"/>
    <property type="match status" value="1"/>
</dbReference>
<dbReference type="PANTHER" id="PTHR42939:SF1">
    <property type="entry name" value="ABC TRANSPORTER ATP-BINDING PROTEIN ALBC-RELATED"/>
    <property type="match status" value="1"/>
</dbReference>
<dbReference type="EMBL" id="RQYS01000007">
    <property type="protein sequence ID" value="RRD62673.1"/>
    <property type="molecule type" value="Genomic_DNA"/>
</dbReference>
<evidence type="ECO:0000256" key="2">
    <source>
        <dbReference type="ARBA" id="ARBA00022741"/>
    </source>
</evidence>